<comment type="caution">
    <text evidence="2">The sequence shown here is derived from an EMBL/GenBank/DDBJ whole genome shotgun (WGS) entry which is preliminary data.</text>
</comment>
<dbReference type="AlphaFoldDB" id="A0A0A1UU52"/>
<evidence type="ECO:0000313" key="3">
    <source>
        <dbReference type="Proteomes" id="UP000030151"/>
    </source>
</evidence>
<dbReference type="HOGENOM" id="CLU_2705336_0_0_1"/>
<organism evidence="2 3">
    <name type="scientific">Metarhizium robertsii</name>
    <dbReference type="NCBI Taxonomy" id="568076"/>
    <lineage>
        <taxon>Eukaryota</taxon>
        <taxon>Fungi</taxon>
        <taxon>Dikarya</taxon>
        <taxon>Ascomycota</taxon>
        <taxon>Pezizomycotina</taxon>
        <taxon>Sordariomycetes</taxon>
        <taxon>Hypocreomycetidae</taxon>
        <taxon>Hypocreales</taxon>
        <taxon>Clavicipitaceae</taxon>
        <taxon>Metarhizium</taxon>
    </lineage>
</organism>
<sequence>MPQGSGCKGPDVSFVKRHQGTKSTEYKTEKESQRQGSPKTRVGAPCSVDNGPVSVIKATTVRAEPTTRNVIRL</sequence>
<feature type="compositionally biased region" description="Basic and acidic residues" evidence="1">
    <location>
        <begin position="24"/>
        <end position="33"/>
    </location>
</feature>
<dbReference type="Proteomes" id="UP000030151">
    <property type="component" value="Unassembled WGS sequence"/>
</dbReference>
<evidence type="ECO:0000313" key="2">
    <source>
        <dbReference type="EMBL" id="EXV00276.1"/>
    </source>
</evidence>
<gene>
    <name evidence="2" type="ORF">X797_006721</name>
</gene>
<reference evidence="2 3" key="1">
    <citation type="submission" date="2014-02" db="EMBL/GenBank/DDBJ databases">
        <title>The genome sequence of the entomopathogenic fungus Metarhizium robertsii ARSEF 2575.</title>
        <authorList>
            <person name="Giuliano Garisto Donzelli B."/>
            <person name="Roe B.A."/>
            <person name="Macmil S.L."/>
            <person name="Krasnoff S.B."/>
            <person name="Gibson D.M."/>
        </authorList>
    </citation>
    <scope>NUCLEOTIDE SEQUENCE [LARGE SCALE GENOMIC DNA]</scope>
    <source>
        <strain evidence="2 3">ARSEF 2575</strain>
    </source>
</reference>
<protein>
    <submittedName>
        <fullName evidence="2">Uncharacterized protein</fullName>
    </submittedName>
</protein>
<accession>A0A0A1UU52</accession>
<name>A0A0A1UU52_9HYPO</name>
<dbReference type="EMBL" id="JELW01000014">
    <property type="protein sequence ID" value="EXV00276.1"/>
    <property type="molecule type" value="Genomic_DNA"/>
</dbReference>
<evidence type="ECO:0000256" key="1">
    <source>
        <dbReference type="SAM" id="MobiDB-lite"/>
    </source>
</evidence>
<feature type="region of interest" description="Disordered" evidence="1">
    <location>
        <begin position="1"/>
        <end position="48"/>
    </location>
</feature>
<proteinExistence type="predicted"/>